<sequence>MGVYMAADSEFTSQTTDDNGNLVSETQAEISQKFADSLSETWPKTTNNKMVTTTNFVADDIRVLSMGISLIRPDGAALKIASVIFVTTWRSPKPMRDRVI</sequence>
<feature type="region of interest" description="Disordered" evidence="1">
    <location>
        <begin position="1"/>
        <end position="26"/>
    </location>
</feature>
<evidence type="ECO:0000313" key="2">
    <source>
        <dbReference type="EMBL" id="SMP38727.1"/>
    </source>
</evidence>
<protein>
    <submittedName>
        <fullName evidence="2">Uncharacterized protein</fullName>
    </submittedName>
</protein>
<evidence type="ECO:0000256" key="1">
    <source>
        <dbReference type="SAM" id="MobiDB-lite"/>
    </source>
</evidence>
<dbReference type="EMBL" id="FXUF01000001">
    <property type="protein sequence ID" value="SMP38727.1"/>
    <property type="molecule type" value="Genomic_DNA"/>
</dbReference>
<keyword evidence="3" id="KW-1185">Reference proteome</keyword>
<evidence type="ECO:0000313" key="3">
    <source>
        <dbReference type="Proteomes" id="UP001158066"/>
    </source>
</evidence>
<proteinExistence type="predicted"/>
<accession>A0AA46AHD0</accession>
<dbReference type="AlphaFoldDB" id="A0AA46AHD0"/>
<feature type="compositionally biased region" description="Polar residues" evidence="1">
    <location>
        <begin position="10"/>
        <end position="26"/>
    </location>
</feature>
<comment type="caution">
    <text evidence="2">The sequence shown here is derived from an EMBL/GenBank/DDBJ whole genome shotgun (WGS) entry which is preliminary data.</text>
</comment>
<reference evidence="2" key="1">
    <citation type="submission" date="2017-05" db="EMBL/GenBank/DDBJ databases">
        <authorList>
            <person name="Varghese N."/>
            <person name="Submissions S."/>
        </authorList>
    </citation>
    <scope>NUCLEOTIDE SEQUENCE</scope>
    <source>
        <strain evidence="2">Su22</strain>
    </source>
</reference>
<organism evidence="2 3">
    <name type="scientific">Anoxynatronum buryatiense</name>
    <dbReference type="NCBI Taxonomy" id="489973"/>
    <lineage>
        <taxon>Bacteria</taxon>
        <taxon>Bacillati</taxon>
        <taxon>Bacillota</taxon>
        <taxon>Clostridia</taxon>
        <taxon>Eubacteriales</taxon>
        <taxon>Clostridiaceae</taxon>
        <taxon>Anoxynatronum</taxon>
    </lineage>
</organism>
<dbReference type="Proteomes" id="UP001158066">
    <property type="component" value="Unassembled WGS sequence"/>
</dbReference>
<gene>
    <name evidence="2" type="ORF">SAMN06296020_101140</name>
</gene>
<name>A0AA46AHD0_9CLOT</name>